<keyword evidence="11" id="KW-1185">Reference proteome</keyword>
<comment type="caution">
    <text evidence="10">The sequence shown here is derived from an EMBL/GenBank/DDBJ whole genome shotgun (WGS) entry which is preliminary data.</text>
</comment>
<evidence type="ECO:0000256" key="9">
    <source>
        <dbReference type="SAM" id="Phobius"/>
    </source>
</evidence>
<keyword evidence="4 9" id="KW-0812">Transmembrane</keyword>
<dbReference type="GO" id="GO:0031966">
    <property type="term" value="C:mitochondrial membrane"/>
    <property type="evidence" value="ECO:0007669"/>
    <property type="project" value="UniProtKB-SubCell"/>
</dbReference>
<evidence type="ECO:0000256" key="1">
    <source>
        <dbReference type="ARBA" id="ARBA00004167"/>
    </source>
</evidence>
<evidence type="ECO:0000313" key="11">
    <source>
        <dbReference type="Proteomes" id="UP000791440"/>
    </source>
</evidence>
<organism evidence="10 11">
    <name type="scientific">Manduca sexta</name>
    <name type="common">Tobacco hawkmoth</name>
    <name type="synonym">Tobacco hornworm</name>
    <dbReference type="NCBI Taxonomy" id="7130"/>
    <lineage>
        <taxon>Eukaryota</taxon>
        <taxon>Metazoa</taxon>
        <taxon>Ecdysozoa</taxon>
        <taxon>Arthropoda</taxon>
        <taxon>Hexapoda</taxon>
        <taxon>Insecta</taxon>
        <taxon>Pterygota</taxon>
        <taxon>Neoptera</taxon>
        <taxon>Endopterygota</taxon>
        <taxon>Lepidoptera</taxon>
        <taxon>Glossata</taxon>
        <taxon>Ditrysia</taxon>
        <taxon>Bombycoidea</taxon>
        <taxon>Sphingidae</taxon>
        <taxon>Sphinginae</taxon>
        <taxon>Sphingini</taxon>
        <taxon>Manduca</taxon>
    </lineage>
</organism>
<protein>
    <submittedName>
        <fullName evidence="10">Uncharacterized protein</fullName>
    </submittedName>
</protein>
<evidence type="ECO:0000256" key="3">
    <source>
        <dbReference type="ARBA" id="ARBA00007710"/>
    </source>
</evidence>
<evidence type="ECO:0000256" key="5">
    <source>
        <dbReference type="ARBA" id="ARBA00022703"/>
    </source>
</evidence>
<keyword evidence="6 9" id="KW-1133">Transmembrane helix</keyword>
<name>A0A921ZX47_MANSE</name>
<dbReference type="GO" id="GO:0043065">
    <property type="term" value="P:positive regulation of apoptotic process"/>
    <property type="evidence" value="ECO:0007669"/>
    <property type="project" value="InterPro"/>
</dbReference>
<dbReference type="Pfam" id="PF06553">
    <property type="entry name" value="BNIP3"/>
    <property type="match status" value="1"/>
</dbReference>
<evidence type="ECO:0000313" key="10">
    <source>
        <dbReference type="EMBL" id="KAG6464903.1"/>
    </source>
</evidence>
<reference evidence="10" key="2">
    <citation type="submission" date="2020-12" db="EMBL/GenBank/DDBJ databases">
        <authorList>
            <person name="Kanost M."/>
        </authorList>
    </citation>
    <scope>NUCLEOTIDE SEQUENCE</scope>
</reference>
<evidence type="ECO:0000256" key="2">
    <source>
        <dbReference type="ARBA" id="ARBA00004325"/>
    </source>
</evidence>
<accession>A0A921ZX47</accession>
<feature type="non-terminal residue" evidence="10">
    <location>
        <position position="1"/>
    </location>
</feature>
<comment type="subcellular location">
    <subcellularLocation>
        <location evidence="1">Membrane</location>
        <topology evidence="1">Single-pass membrane protein</topology>
    </subcellularLocation>
    <subcellularLocation>
        <location evidence="2">Mitochondrion membrane</location>
    </subcellularLocation>
</comment>
<dbReference type="Proteomes" id="UP000791440">
    <property type="component" value="Unassembled WGS sequence"/>
</dbReference>
<feature type="transmembrane region" description="Helical" evidence="9">
    <location>
        <begin position="16"/>
        <end position="38"/>
    </location>
</feature>
<comment type="similarity">
    <text evidence="3">Belongs to the NIP3 family.</text>
</comment>
<dbReference type="GO" id="GO:0006915">
    <property type="term" value="P:apoptotic process"/>
    <property type="evidence" value="ECO:0007669"/>
    <property type="project" value="UniProtKB-KW"/>
</dbReference>
<proteinExistence type="inferred from homology"/>
<keyword evidence="7" id="KW-0496">Mitochondrion</keyword>
<dbReference type="InterPro" id="IPR010548">
    <property type="entry name" value="BNIP3"/>
</dbReference>
<evidence type="ECO:0000256" key="7">
    <source>
        <dbReference type="ARBA" id="ARBA00023128"/>
    </source>
</evidence>
<sequence length="52" mass="5530">SHCLSVRRTCLFSRGAIAAVLVTNIVSLLLGAGIGVWLSKKGMLPPRLIIIN</sequence>
<keyword evidence="8 9" id="KW-0472">Membrane</keyword>
<evidence type="ECO:0000256" key="8">
    <source>
        <dbReference type="ARBA" id="ARBA00023136"/>
    </source>
</evidence>
<evidence type="ECO:0000256" key="4">
    <source>
        <dbReference type="ARBA" id="ARBA00022692"/>
    </source>
</evidence>
<keyword evidence="5" id="KW-0053">Apoptosis</keyword>
<gene>
    <name evidence="10" type="ORF">O3G_MSEX014803</name>
</gene>
<reference evidence="10" key="1">
    <citation type="journal article" date="2016" name="Insect Biochem. Mol. Biol.">
        <title>Multifaceted biological insights from a draft genome sequence of the tobacco hornworm moth, Manduca sexta.</title>
        <authorList>
            <person name="Kanost M.R."/>
            <person name="Arrese E.L."/>
            <person name="Cao X."/>
            <person name="Chen Y.R."/>
            <person name="Chellapilla S."/>
            <person name="Goldsmith M.R."/>
            <person name="Grosse-Wilde E."/>
            <person name="Heckel D.G."/>
            <person name="Herndon N."/>
            <person name="Jiang H."/>
            <person name="Papanicolaou A."/>
            <person name="Qu J."/>
            <person name="Soulages J.L."/>
            <person name="Vogel H."/>
            <person name="Walters J."/>
            <person name="Waterhouse R.M."/>
            <person name="Ahn S.J."/>
            <person name="Almeida F.C."/>
            <person name="An C."/>
            <person name="Aqrawi P."/>
            <person name="Bretschneider A."/>
            <person name="Bryant W.B."/>
            <person name="Bucks S."/>
            <person name="Chao H."/>
            <person name="Chevignon G."/>
            <person name="Christen J.M."/>
            <person name="Clarke D.F."/>
            <person name="Dittmer N.T."/>
            <person name="Ferguson L.C.F."/>
            <person name="Garavelou S."/>
            <person name="Gordon K.H.J."/>
            <person name="Gunaratna R.T."/>
            <person name="Han Y."/>
            <person name="Hauser F."/>
            <person name="He Y."/>
            <person name="Heidel-Fischer H."/>
            <person name="Hirsh A."/>
            <person name="Hu Y."/>
            <person name="Jiang H."/>
            <person name="Kalra D."/>
            <person name="Klinner C."/>
            <person name="Konig C."/>
            <person name="Kovar C."/>
            <person name="Kroll A.R."/>
            <person name="Kuwar S.S."/>
            <person name="Lee S.L."/>
            <person name="Lehman R."/>
            <person name="Li K."/>
            <person name="Li Z."/>
            <person name="Liang H."/>
            <person name="Lovelace S."/>
            <person name="Lu Z."/>
            <person name="Mansfield J.H."/>
            <person name="McCulloch K.J."/>
            <person name="Mathew T."/>
            <person name="Morton B."/>
            <person name="Muzny D.M."/>
            <person name="Neunemann D."/>
            <person name="Ongeri F."/>
            <person name="Pauchet Y."/>
            <person name="Pu L.L."/>
            <person name="Pyrousis I."/>
            <person name="Rao X.J."/>
            <person name="Redding A."/>
            <person name="Roesel C."/>
            <person name="Sanchez-Gracia A."/>
            <person name="Schaack S."/>
            <person name="Shukla A."/>
            <person name="Tetreau G."/>
            <person name="Wang Y."/>
            <person name="Xiong G.H."/>
            <person name="Traut W."/>
            <person name="Walsh T.K."/>
            <person name="Worley K.C."/>
            <person name="Wu D."/>
            <person name="Wu W."/>
            <person name="Wu Y.Q."/>
            <person name="Zhang X."/>
            <person name="Zou Z."/>
            <person name="Zucker H."/>
            <person name="Briscoe A.D."/>
            <person name="Burmester T."/>
            <person name="Clem R.J."/>
            <person name="Feyereisen R."/>
            <person name="Grimmelikhuijzen C.J.P."/>
            <person name="Hamodrakas S.J."/>
            <person name="Hansson B.S."/>
            <person name="Huguet E."/>
            <person name="Jermiin L.S."/>
            <person name="Lan Q."/>
            <person name="Lehman H.K."/>
            <person name="Lorenzen M."/>
            <person name="Merzendorfer H."/>
            <person name="Michalopoulos I."/>
            <person name="Morton D.B."/>
            <person name="Muthukrishnan S."/>
            <person name="Oakeshott J.G."/>
            <person name="Palmer W."/>
            <person name="Park Y."/>
            <person name="Passarelli A.L."/>
            <person name="Rozas J."/>
            <person name="Schwartz L.M."/>
            <person name="Smith W."/>
            <person name="Southgate A."/>
            <person name="Vilcinskas A."/>
            <person name="Vogt R."/>
            <person name="Wang P."/>
            <person name="Werren J."/>
            <person name="Yu X.Q."/>
            <person name="Zhou J.J."/>
            <person name="Brown S.J."/>
            <person name="Scherer S.E."/>
            <person name="Richards S."/>
            <person name="Blissard G.W."/>
        </authorList>
    </citation>
    <scope>NUCLEOTIDE SEQUENCE</scope>
</reference>
<dbReference type="GO" id="GO:0042802">
    <property type="term" value="F:identical protein binding"/>
    <property type="evidence" value="ECO:0007669"/>
    <property type="project" value="UniProtKB-ARBA"/>
</dbReference>
<dbReference type="AlphaFoldDB" id="A0A921ZX47"/>
<dbReference type="EMBL" id="JH669288">
    <property type="protein sequence ID" value="KAG6464903.1"/>
    <property type="molecule type" value="Genomic_DNA"/>
</dbReference>
<evidence type="ECO:0000256" key="6">
    <source>
        <dbReference type="ARBA" id="ARBA00022989"/>
    </source>
</evidence>